<name>A0ABP1BQB9_9BRYO</name>
<feature type="compositionally biased region" description="Basic residues" evidence="1">
    <location>
        <begin position="37"/>
        <end position="46"/>
    </location>
</feature>
<gene>
    <name evidence="2" type="ORF">CSSPJE1EN2_LOCUS19997</name>
</gene>
<dbReference type="EMBL" id="OZ023707">
    <property type="protein sequence ID" value="CAK9878208.1"/>
    <property type="molecule type" value="Genomic_DNA"/>
</dbReference>
<evidence type="ECO:0000256" key="1">
    <source>
        <dbReference type="SAM" id="MobiDB-lite"/>
    </source>
</evidence>
<sequence>MDFFKIGLPSRMVASHHHQQHFMMSNLYTTQTQRSGIRTRTRRKLNHSQQGVVTQNSSSSPVSSSSSSSSSSVPSAGLGWCGLCGDGGGWMSCGRCMGEGGFSTRSGLAGIKGKVGWARCKLCYGHKFLPCLLCGISKSKDWKDCKAPLPPCSENKNLQ</sequence>
<feature type="compositionally biased region" description="Low complexity" evidence="1">
    <location>
        <begin position="57"/>
        <end position="75"/>
    </location>
</feature>
<proteinExistence type="predicted"/>
<keyword evidence="3" id="KW-1185">Reference proteome</keyword>
<dbReference type="Proteomes" id="UP001497522">
    <property type="component" value="Chromosome 6"/>
</dbReference>
<accession>A0ABP1BQB9</accession>
<protein>
    <submittedName>
        <fullName evidence="2">Uncharacterized protein</fullName>
    </submittedName>
</protein>
<reference evidence="2" key="1">
    <citation type="submission" date="2024-03" db="EMBL/GenBank/DDBJ databases">
        <authorList>
            <consortium name="ELIXIR-Norway"/>
            <consortium name="Elixir Norway"/>
        </authorList>
    </citation>
    <scope>NUCLEOTIDE SEQUENCE</scope>
</reference>
<evidence type="ECO:0000313" key="2">
    <source>
        <dbReference type="EMBL" id="CAK9878208.1"/>
    </source>
</evidence>
<organism evidence="2 3">
    <name type="scientific">Sphagnum jensenii</name>
    <dbReference type="NCBI Taxonomy" id="128206"/>
    <lineage>
        <taxon>Eukaryota</taxon>
        <taxon>Viridiplantae</taxon>
        <taxon>Streptophyta</taxon>
        <taxon>Embryophyta</taxon>
        <taxon>Bryophyta</taxon>
        <taxon>Sphagnophytina</taxon>
        <taxon>Sphagnopsida</taxon>
        <taxon>Sphagnales</taxon>
        <taxon>Sphagnaceae</taxon>
        <taxon>Sphagnum</taxon>
    </lineage>
</organism>
<feature type="region of interest" description="Disordered" evidence="1">
    <location>
        <begin position="31"/>
        <end position="75"/>
    </location>
</feature>
<feature type="compositionally biased region" description="Polar residues" evidence="1">
    <location>
        <begin position="47"/>
        <end position="56"/>
    </location>
</feature>
<evidence type="ECO:0000313" key="3">
    <source>
        <dbReference type="Proteomes" id="UP001497522"/>
    </source>
</evidence>